<evidence type="ECO:0000313" key="3">
    <source>
        <dbReference type="WBParaSite" id="EEL_0000765601-mRNA-1"/>
    </source>
</evidence>
<evidence type="ECO:0000313" key="2">
    <source>
        <dbReference type="Proteomes" id="UP000050640"/>
    </source>
</evidence>
<dbReference type="AlphaFoldDB" id="A0A0R3RZA9"/>
<sequence>KRNFNRKLFKFAERVQCGGVISSETGVYVNTYVCPTQFHREIENRCCDPPQFKCCREASFLENHPMAILSTALIVTCALLTVLIIICLCWEKCLLHKIIRRKPRLDYIG</sequence>
<keyword evidence="2" id="KW-1185">Reference proteome</keyword>
<protein>
    <submittedName>
        <fullName evidence="3">FMR1N protein</fullName>
    </submittedName>
</protein>
<organism evidence="2 3">
    <name type="scientific">Elaeophora elaphi</name>
    <dbReference type="NCBI Taxonomy" id="1147741"/>
    <lineage>
        <taxon>Eukaryota</taxon>
        <taxon>Metazoa</taxon>
        <taxon>Ecdysozoa</taxon>
        <taxon>Nematoda</taxon>
        <taxon>Chromadorea</taxon>
        <taxon>Rhabditida</taxon>
        <taxon>Spirurina</taxon>
        <taxon>Spiruromorpha</taxon>
        <taxon>Filarioidea</taxon>
        <taxon>Onchocercidae</taxon>
        <taxon>Elaeophora</taxon>
    </lineage>
</organism>
<proteinExistence type="predicted"/>
<reference evidence="3" key="1">
    <citation type="submission" date="2017-02" db="UniProtKB">
        <authorList>
            <consortium name="WormBaseParasite"/>
        </authorList>
    </citation>
    <scope>IDENTIFICATION</scope>
</reference>
<feature type="transmembrane region" description="Helical" evidence="1">
    <location>
        <begin position="66"/>
        <end position="90"/>
    </location>
</feature>
<dbReference type="WBParaSite" id="EEL_0000765601-mRNA-1">
    <property type="protein sequence ID" value="EEL_0000765601-mRNA-1"/>
    <property type="gene ID" value="EEL_0000765601"/>
</dbReference>
<dbReference type="Proteomes" id="UP000050640">
    <property type="component" value="Unplaced"/>
</dbReference>
<name>A0A0R3RZA9_9BILA</name>
<evidence type="ECO:0000256" key="1">
    <source>
        <dbReference type="SAM" id="Phobius"/>
    </source>
</evidence>
<keyword evidence="1" id="KW-0472">Membrane</keyword>
<accession>A0A0R3RZA9</accession>
<keyword evidence="1" id="KW-0812">Transmembrane</keyword>
<keyword evidence="1" id="KW-1133">Transmembrane helix</keyword>